<sequence>MPAPRTRPAVLVASGLAALGACLASLAVHLLTLANVAHASRAVFLQAPVVFPYLRARGAVSVLTFLLGLLLVAAVVALVTWLGARSASRERGAAAVALSAWLGTVLGGCLSGAVSGLAFLLQLNRSVPPELVVQQLTGSFSSGAHWGVTEGWLVAVVAAVVFALTNRTRPGVGAAGRVPGSPAPGRGTAAEQPPAPPR</sequence>
<dbReference type="AlphaFoldDB" id="A0A1G7BSU7"/>
<feature type="region of interest" description="Disordered" evidence="1">
    <location>
        <begin position="172"/>
        <end position="198"/>
    </location>
</feature>
<feature type="transmembrane region" description="Helical" evidence="2">
    <location>
        <begin position="63"/>
        <end position="84"/>
    </location>
</feature>
<dbReference type="RefSeq" id="WP_157677162.1">
    <property type="nucleotide sequence ID" value="NZ_LT629688.1"/>
</dbReference>
<gene>
    <name evidence="3" type="ORF">SAMN04489747_3057</name>
</gene>
<evidence type="ECO:0000313" key="3">
    <source>
        <dbReference type="EMBL" id="SDE30139.1"/>
    </source>
</evidence>
<keyword evidence="2" id="KW-0472">Membrane</keyword>
<accession>A0A1G7BSU7</accession>
<name>A0A1G7BSU7_9ACTN</name>
<feature type="transmembrane region" description="Helical" evidence="2">
    <location>
        <begin position="96"/>
        <end position="123"/>
    </location>
</feature>
<proteinExistence type="predicted"/>
<dbReference type="Proteomes" id="UP000198546">
    <property type="component" value="Chromosome i"/>
</dbReference>
<reference evidence="3 4" key="1">
    <citation type="submission" date="2016-10" db="EMBL/GenBank/DDBJ databases">
        <authorList>
            <person name="de Groot N.N."/>
        </authorList>
    </citation>
    <scope>NUCLEOTIDE SEQUENCE [LARGE SCALE GENOMIC DNA]</scope>
    <source>
        <strain evidence="3 4">MON 2.2</strain>
    </source>
</reference>
<dbReference type="PROSITE" id="PS51257">
    <property type="entry name" value="PROKAR_LIPOPROTEIN"/>
    <property type="match status" value="1"/>
</dbReference>
<protein>
    <submittedName>
        <fullName evidence="3">Uncharacterized protein</fullName>
    </submittedName>
</protein>
<evidence type="ECO:0000256" key="1">
    <source>
        <dbReference type="SAM" id="MobiDB-lite"/>
    </source>
</evidence>
<evidence type="ECO:0000313" key="4">
    <source>
        <dbReference type="Proteomes" id="UP000198546"/>
    </source>
</evidence>
<organism evidence="3 4">
    <name type="scientific">Auraticoccus monumenti</name>
    <dbReference type="NCBI Taxonomy" id="675864"/>
    <lineage>
        <taxon>Bacteria</taxon>
        <taxon>Bacillati</taxon>
        <taxon>Actinomycetota</taxon>
        <taxon>Actinomycetes</taxon>
        <taxon>Propionibacteriales</taxon>
        <taxon>Propionibacteriaceae</taxon>
        <taxon>Auraticoccus</taxon>
    </lineage>
</organism>
<evidence type="ECO:0000256" key="2">
    <source>
        <dbReference type="SAM" id="Phobius"/>
    </source>
</evidence>
<keyword evidence="2" id="KW-1133">Transmembrane helix</keyword>
<feature type="transmembrane region" description="Helical" evidence="2">
    <location>
        <begin position="143"/>
        <end position="164"/>
    </location>
</feature>
<dbReference type="EMBL" id="LT629688">
    <property type="protein sequence ID" value="SDE30139.1"/>
    <property type="molecule type" value="Genomic_DNA"/>
</dbReference>
<keyword evidence="2" id="KW-0812">Transmembrane</keyword>
<keyword evidence="4" id="KW-1185">Reference proteome</keyword>